<dbReference type="Gene3D" id="3.40.50.300">
    <property type="entry name" value="P-loop containing nucleotide triphosphate hydrolases"/>
    <property type="match status" value="2"/>
</dbReference>
<keyword evidence="4 6" id="KW-0234">DNA repair</keyword>
<dbReference type="InterPro" id="IPR022982">
    <property type="entry name" value="Rad50_ATPase_archaeal"/>
</dbReference>
<dbReference type="GO" id="GO:0006302">
    <property type="term" value="P:double-strand break repair"/>
    <property type="evidence" value="ECO:0007669"/>
    <property type="project" value="UniProtKB-UniRule"/>
</dbReference>
<feature type="binding site" evidence="6">
    <location>
        <position position="12"/>
    </location>
    <ligand>
        <name>ATP</name>
        <dbReference type="ChEBI" id="CHEBI:30616"/>
    </ligand>
</feature>
<keyword evidence="3 6" id="KW-0175">Coiled coil</keyword>
<comment type="similarity">
    <text evidence="5">Belongs to the Sph1/Sph2 family.</text>
</comment>
<feature type="binding site" evidence="6">
    <location>
        <begin position="32"/>
        <end position="38"/>
    </location>
    <ligand>
        <name>ATP</name>
        <dbReference type="ChEBI" id="CHEBI:30616"/>
    </ligand>
</feature>
<evidence type="ECO:0000259" key="7">
    <source>
        <dbReference type="Pfam" id="PF13476"/>
    </source>
</evidence>
<dbReference type="GO" id="GO:0016887">
    <property type="term" value="F:ATP hydrolysis activity"/>
    <property type="evidence" value="ECO:0007669"/>
    <property type="project" value="UniProtKB-UniRule"/>
</dbReference>
<evidence type="ECO:0000313" key="8">
    <source>
        <dbReference type="EMBL" id="TGC07293.1"/>
    </source>
</evidence>
<dbReference type="GO" id="GO:0008270">
    <property type="term" value="F:zinc ion binding"/>
    <property type="evidence" value="ECO:0007669"/>
    <property type="project" value="UniProtKB-UniRule"/>
</dbReference>
<dbReference type="HAMAP" id="MF_00449">
    <property type="entry name" value="RAD50"/>
    <property type="match status" value="1"/>
</dbReference>
<accession>A0A4E0PUT5</accession>
<comment type="caution">
    <text evidence="8">The sequence shown here is derived from an EMBL/GenBank/DDBJ whole genome shotgun (WGS) entry which is preliminary data.</text>
</comment>
<sequence>MMIKRLTIQNIRSYESLDLSFENGVTVVSGVNGSGKSSLLEACFTCLFGSKTLDKDFVLSDLIRKGATRASIVLEFEQNGNDYSIEQTFRNDPEKGRASNTSAILKKNGEIIFDQASRTYEAVKSLLNMDEEAYRNCVYIRQGEIDVLINSKPRDRQRMIDDLLKLGKLEEYRERASSARIGVGRHQRDSERHIRDMTADIQELEDSKPAERLAELLSRSRGLEDSITSLNEKRDRALSLKDETSQKISRFRELADKKSSIQAQIKGFGEKRTQAYAQIESISKDIGSRKDTVEKTAKSTEEMRLKLDATDNDDIEAVISDLDRKERLMRDKLSDINKDKAVHEKELSGLSTSIEENKKQTVQLEKSGVQVREKISSVEAGIKKLQKMVEDSGTKRSAVLSTIESMGLTPEKLENIEEIFDLVSDQLKNLYGKEREIAVKIADLQERIKKSGELLSKGKCPTCSQDLHGSVIEETSRADLLKQKELTVDLSGLKKKQEDLESKLGRVKEARVHKTEIEYQTREIKSLNDQISNQKKLLEEYQFNIADHEKKKEEILSQKTYLESSLKELKSKVSQLEQDAGTSRKEHERSLENLKVARNVRNNLLEIEKAVSDINKMEERITGIREMISLFDSQAADKRAHLAEVDEQMGGLDITKLESLLNDYENAFRNINLQIGKLTAEREGLTKQAGMVESDLKRMSELKKTLEVLRNKAAYLNAVYEDAEGLEAMYMRVRAELRSNNIGILDALINEIFAFMYSNNAYSHIRLDHEYNLTVFEKNGTPLEPKLLSGGERAIFNLVLRCAIYRLLSLGISGEDSGLPPLIMDEPTVFLDRGHVQQLIKLIDMMRDIGVGQILVVSHDESLIDSADNVFMVEKDPISNSSSIYAK</sequence>
<feature type="coiled-coil region" evidence="6">
    <location>
        <begin position="483"/>
        <end position="627"/>
    </location>
</feature>
<dbReference type="PANTHER" id="PTHR32114:SF2">
    <property type="entry name" value="ABC TRANSPORTER ABCH.3"/>
    <property type="match status" value="1"/>
</dbReference>
<comment type="function">
    <text evidence="6">Part of the Rad50/Mre11 complex, which is involved in the early steps of DNA double-strand break (DSB) repair. The complex may facilitate opening of the processed DNA ends to aid in the recruitment of HerA and NurA. Rad50 controls the balance between DNA end bridging and DNA resection via ATP-dependent structural rearrangements of the Rad50/Mre11 complex.</text>
</comment>
<dbReference type="SUPFAM" id="SSF52540">
    <property type="entry name" value="P-loop containing nucleoside triphosphate hydrolases"/>
    <property type="match status" value="1"/>
</dbReference>
<dbReference type="InterPro" id="IPR027417">
    <property type="entry name" value="P-loop_NTPase"/>
</dbReference>
<organism evidence="8 9">
    <name type="scientific">Methanolobus halotolerans</name>
    <dbReference type="NCBI Taxonomy" id="2052935"/>
    <lineage>
        <taxon>Archaea</taxon>
        <taxon>Methanobacteriati</taxon>
        <taxon>Methanobacteriota</taxon>
        <taxon>Stenosarchaea group</taxon>
        <taxon>Methanomicrobia</taxon>
        <taxon>Methanosarcinales</taxon>
        <taxon>Methanosarcinaceae</taxon>
        <taxon>Methanolobus</taxon>
    </lineage>
</organism>
<dbReference type="EMBL" id="PGGK01000017">
    <property type="protein sequence ID" value="TGC07293.1"/>
    <property type="molecule type" value="Genomic_DNA"/>
</dbReference>
<dbReference type="InterPro" id="IPR038729">
    <property type="entry name" value="Rad50/SbcC_AAA"/>
</dbReference>
<dbReference type="OrthoDB" id="25344at2157"/>
<dbReference type="PANTHER" id="PTHR32114">
    <property type="entry name" value="ABC TRANSPORTER ABCH.3"/>
    <property type="match status" value="1"/>
</dbReference>
<evidence type="ECO:0000256" key="6">
    <source>
        <dbReference type="HAMAP-Rule" id="MF_00449"/>
    </source>
</evidence>
<feature type="coiled-coil region" evidence="6">
    <location>
        <begin position="187"/>
        <end position="233"/>
    </location>
</feature>
<dbReference type="SUPFAM" id="SSF75712">
    <property type="entry name" value="Rad50 coiled-coil Zn hook"/>
    <property type="match status" value="1"/>
</dbReference>
<evidence type="ECO:0000256" key="3">
    <source>
        <dbReference type="ARBA" id="ARBA00023054"/>
    </source>
</evidence>
<reference evidence="8 9" key="1">
    <citation type="submission" date="2017-11" db="EMBL/GenBank/DDBJ databases">
        <title>Isolation and Characterization of Methanogenic Archaea from Saline Meromictic Lake at Siberia.</title>
        <authorList>
            <person name="Shen Y."/>
            <person name="Huang H.-H."/>
            <person name="Lai M.-C."/>
            <person name="Chen S.-C."/>
        </authorList>
    </citation>
    <scope>NUCLEOTIDE SEQUENCE [LARGE SCALE GENOMIC DNA]</scope>
    <source>
        <strain evidence="8 9">SY-01</strain>
    </source>
</reference>
<dbReference type="AlphaFoldDB" id="A0A4E0PUT5"/>
<evidence type="ECO:0000256" key="5">
    <source>
        <dbReference type="ARBA" id="ARBA00049666"/>
    </source>
</evidence>
<keyword evidence="6" id="KW-0547">Nucleotide-binding</keyword>
<feature type="domain" description="Rad50/SbcC-type AAA" evidence="7">
    <location>
        <begin position="5"/>
        <end position="222"/>
    </location>
</feature>
<comment type="cofactor">
    <cofactor evidence="6">
        <name>Zn(2+)</name>
        <dbReference type="ChEBI" id="CHEBI:29105"/>
    </cofactor>
    <text evidence="6">Binds 1 zinc ion per homodimer.</text>
</comment>
<feature type="binding site" evidence="6">
    <location>
        <position position="142"/>
    </location>
    <ligand>
        <name>ATP</name>
        <dbReference type="ChEBI" id="CHEBI:30616"/>
    </ligand>
</feature>
<dbReference type="GO" id="GO:0005524">
    <property type="term" value="F:ATP binding"/>
    <property type="evidence" value="ECO:0007669"/>
    <property type="project" value="UniProtKB-UniRule"/>
</dbReference>
<dbReference type="RefSeq" id="WP_135390468.1">
    <property type="nucleotide sequence ID" value="NZ_PGGK01000017.1"/>
</dbReference>
<evidence type="ECO:0000256" key="1">
    <source>
        <dbReference type="ARBA" id="ARBA00022763"/>
    </source>
</evidence>
<name>A0A4E0PUT5_9EURY</name>
<evidence type="ECO:0000256" key="2">
    <source>
        <dbReference type="ARBA" id="ARBA00022801"/>
    </source>
</evidence>
<evidence type="ECO:0000313" key="9">
    <source>
        <dbReference type="Proteomes" id="UP000297295"/>
    </source>
</evidence>
<protein>
    <recommendedName>
        <fullName evidence="6">DNA double-strand break repair Rad50 ATPase</fullName>
    </recommendedName>
</protein>
<comment type="domain">
    <text evidence="6">The two conserved Cys that bind zinc constitute the zinc-hook, which separates the large intramolecular coiled coil regions. The 2 Cys residues coordinate one molecule of zinc with the help of the 2 Cys residues of the zinc-hook of another Rad50 molecule, thereby forming a V-shaped homodimer.</text>
</comment>
<feature type="binding site" evidence="6">
    <location>
        <position position="463"/>
    </location>
    <ligand>
        <name>Zn(2+)</name>
        <dbReference type="ChEBI" id="CHEBI:29105"/>
    </ligand>
</feature>
<feature type="binding site" evidence="6">
    <location>
        <begin position="787"/>
        <end position="792"/>
    </location>
    <ligand>
        <name>ATP</name>
        <dbReference type="ChEBI" id="CHEBI:30616"/>
    </ligand>
</feature>
<keyword evidence="2 6" id="KW-0378">Hydrolase</keyword>
<feature type="coiled-coil region" evidence="6">
    <location>
        <begin position="654"/>
        <end position="712"/>
    </location>
</feature>
<dbReference type="Proteomes" id="UP000297295">
    <property type="component" value="Unassembled WGS sequence"/>
</dbReference>
<keyword evidence="6" id="KW-0067">ATP-binding</keyword>
<keyword evidence="6" id="KW-0479">Metal-binding</keyword>
<keyword evidence="6" id="KW-0862">Zinc</keyword>
<comment type="subunit">
    <text evidence="6">Homodimer. Forms a heterotetramer composed of two Mre11 subunits and two Rad50 subunits.</text>
</comment>
<evidence type="ECO:0000256" key="4">
    <source>
        <dbReference type="ARBA" id="ARBA00023204"/>
    </source>
</evidence>
<dbReference type="Pfam" id="PF13476">
    <property type="entry name" value="AAA_23"/>
    <property type="match status" value="1"/>
</dbReference>
<feature type="binding site" evidence="6">
    <location>
        <position position="460"/>
    </location>
    <ligand>
        <name>Zn(2+)</name>
        <dbReference type="ChEBI" id="CHEBI:29105"/>
    </ligand>
</feature>
<gene>
    <name evidence="6" type="primary">rad50</name>
    <name evidence="8" type="ORF">CUN85_11610</name>
</gene>
<proteinExistence type="inferred from homology"/>
<keyword evidence="1 6" id="KW-0227">DNA damage</keyword>
<comment type="similarity">
    <text evidence="6">Belongs to the SMC family. RAD50 subfamily.</text>
</comment>
<keyword evidence="9" id="KW-1185">Reference proteome</keyword>